<name>A0A2A9NEK1_9AGAR</name>
<evidence type="ECO:0000313" key="3">
    <source>
        <dbReference type="EMBL" id="PFH46073.1"/>
    </source>
</evidence>
<dbReference type="Proteomes" id="UP000242287">
    <property type="component" value="Unassembled WGS sequence"/>
</dbReference>
<dbReference type="Gene3D" id="3.30.710.10">
    <property type="entry name" value="Potassium Channel Kv1.1, Chain A"/>
    <property type="match status" value="1"/>
</dbReference>
<feature type="compositionally biased region" description="Polar residues" evidence="1">
    <location>
        <begin position="195"/>
        <end position="206"/>
    </location>
</feature>
<feature type="domain" description="BTB" evidence="2">
    <location>
        <begin position="27"/>
        <end position="95"/>
    </location>
</feature>
<dbReference type="STRING" id="703135.A0A2A9NEK1"/>
<organism evidence="3 4">
    <name type="scientific">Amanita thiersii Skay4041</name>
    <dbReference type="NCBI Taxonomy" id="703135"/>
    <lineage>
        <taxon>Eukaryota</taxon>
        <taxon>Fungi</taxon>
        <taxon>Dikarya</taxon>
        <taxon>Basidiomycota</taxon>
        <taxon>Agaricomycotina</taxon>
        <taxon>Agaricomycetes</taxon>
        <taxon>Agaricomycetidae</taxon>
        <taxon>Agaricales</taxon>
        <taxon>Pluteineae</taxon>
        <taxon>Amanitaceae</taxon>
        <taxon>Amanita</taxon>
    </lineage>
</organism>
<proteinExistence type="predicted"/>
<evidence type="ECO:0000259" key="2">
    <source>
        <dbReference type="PROSITE" id="PS50097"/>
    </source>
</evidence>
<evidence type="ECO:0000256" key="1">
    <source>
        <dbReference type="SAM" id="MobiDB-lite"/>
    </source>
</evidence>
<dbReference type="PROSITE" id="PS50097">
    <property type="entry name" value="BTB"/>
    <property type="match status" value="1"/>
</dbReference>
<keyword evidence="4" id="KW-1185">Reference proteome</keyword>
<dbReference type="SUPFAM" id="SSF54695">
    <property type="entry name" value="POZ domain"/>
    <property type="match status" value="1"/>
</dbReference>
<dbReference type="EMBL" id="KZ302240">
    <property type="protein sequence ID" value="PFH46073.1"/>
    <property type="molecule type" value="Genomic_DNA"/>
</dbReference>
<feature type="region of interest" description="Disordered" evidence="1">
    <location>
        <begin position="181"/>
        <end position="206"/>
    </location>
</feature>
<gene>
    <name evidence="3" type="ORF">AMATHDRAFT_77826</name>
</gene>
<dbReference type="Pfam" id="PF00651">
    <property type="entry name" value="BTB"/>
    <property type="match status" value="1"/>
</dbReference>
<protein>
    <recommendedName>
        <fullName evidence="2">BTB domain-containing protein</fullName>
    </recommendedName>
</protein>
<dbReference type="OrthoDB" id="3249359at2759"/>
<reference evidence="3 4" key="1">
    <citation type="submission" date="2014-02" db="EMBL/GenBank/DDBJ databases">
        <title>Transposable element dynamics among asymbiotic and ectomycorrhizal Amanita fungi.</title>
        <authorList>
            <consortium name="DOE Joint Genome Institute"/>
            <person name="Hess J."/>
            <person name="Skrede I."/>
            <person name="Wolfe B."/>
            <person name="LaButti K."/>
            <person name="Ohm R.A."/>
            <person name="Grigoriev I.V."/>
            <person name="Pringle A."/>
        </authorList>
    </citation>
    <scope>NUCLEOTIDE SEQUENCE [LARGE SCALE GENOMIC DNA]</scope>
    <source>
        <strain evidence="3 4">SKay4041</strain>
    </source>
</reference>
<dbReference type="InterPro" id="IPR000210">
    <property type="entry name" value="BTB/POZ_dom"/>
</dbReference>
<dbReference type="InterPro" id="IPR011333">
    <property type="entry name" value="SKP1/BTB/POZ_sf"/>
</dbReference>
<sequence>MTQEHIKDSDQRSAESPTPQHRVFWFDDGSIVLQAQQQRFRVHYRFLSRLSPFFSSQRFGTISPDHVVELASEILATDFEALLMHLYHDRPLSPKMQIDHIASILRITSPRLLDFPAIHASAKELFIGMFPTGPTPNYHPAKITEALAVATEYNLSPVRKTLFYSIITTSEVDFYAVDDGGSSAEIESEPENSPMEGSTPSSKQKITPNDARCCAMLMEKLIEHFTPILFTPATTPHMACTDVFADTWMTLIVQPALEDEGVYKPVETLERFKSIDWAKQGLCESCVVEKREEWTAEQHVIWDKIDRWLA</sequence>
<dbReference type="AlphaFoldDB" id="A0A2A9NEK1"/>
<evidence type="ECO:0000313" key="4">
    <source>
        <dbReference type="Proteomes" id="UP000242287"/>
    </source>
</evidence>
<accession>A0A2A9NEK1</accession>